<evidence type="ECO:0000256" key="1">
    <source>
        <dbReference type="SAM" id="Phobius"/>
    </source>
</evidence>
<proteinExistence type="predicted"/>
<dbReference type="AlphaFoldDB" id="A0A5B9RDC2"/>
<organism evidence="2">
    <name type="scientific">Coniferiporia sulphurascens</name>
    <name type="common">Laminated root rot fungus</name>
    <name type="synonym">Phellinidium sulphurascens</name>
    <dbReference type="NCBI Taxonomy" id="175648"/>
    <lineage>
        <taxon>Eukaryota</taxon>
        <taxon>Fungi</taxon>
        <taxon>Dikarya</taxon>
        <taxon>Basidiomycota</taxon>
        <taxon>Agaricomycotina</taxon>
        <taxon>Agaricomycetes</taxon>
        <taxon>Hymenochaetales</taxon>
        <taxon>Hymenochaetaceae</taxon>
        <taxon>Coniferiporia</taxon>
    </lineage>
</organism>
<keyword evidence="1" id="KW-0812">Transmembrane</keyword>
<keyword evidence="1" id="KW-0472">Membrane</keyword>
<feature type="transmembrane region" description="Helical" evidence="1">
    <location>
        <begin position="46"/>
        <end position="68"/>
    </location>
</feature>
<gene>
    <name evidence="2" type="ORF">PSUO_000057</name>
</gene>
<accession>A0A5B9RDC2</accession>
<dbReference type="EMBL" id="MK623260">
    <property type="protein sequence ID" value="QEG57170.1"/>
    <property type="molecule type" value="Genomic_DNA"/>
</dbReference>
<geneLocation type="mitochondrion" evidence="2"/>
<evidence type="ECO:0000313" key="2">
    <source>
        <dbReference type="EMBL" id="QEG57170.1"/>
    </source>
</evidence>
<keyword evidence="2" id="KW-0496">Mitochondrion</keyword>
<keyword evidence="1" id="KW-1133">Transmembrane helix</keyword>
<name>A0A5B9RDC2_CONSH</name>
<protein>
    <submittedName>
        <fullName evidence="2">Uncharacterized protein</fullName>
    </submittedName>
</protein>
<sequence length="106" mass="12357">MVRDIDLFYNTLPRAAAQRAPLHLTMYVPKGRDRVTCEAEQGTSCFLYLLAYLSLLALRYYFVFSLIYRYIYIYRKTVSDVLPLLFSCYNPQIHSTLGWGKGIAAW</sequence>
<reference evidence="2" key="1">
    <citation type="submission" date="2019-03" db="EMBL/GenBank/DDBJ databases">
        <title>Evidence of extensive intraspecific noncoding reshuffling in a 169kb mitochondrial genome of basidiomycete fungus.</title>
        <authorList>
            <person name="Lee H.-H."/>
            <person name="Ke H.-M."/>
            <person name="Lin C.-Y.I."/>
            <person name="Lee T.J."/>
            <person name="Chung C.-L."/>
            <person name="Tsai I.J."/>
        </authorList>
    </citation>
    <scope>NUCLEOTIDE SEQUENCE</scope>
    <source>
        <strain evidence="2">FP133613</strain>
    </source>
</reference>